<comment type="similarity">
    <text evidence="2 10">Belongs to the glycosyl hydrolase 31 family.</text>
</comment>
<dbReference type="SUPFAM" id="SSF51011">
    <property type="entry name" value="Glycosyl hydrolase domain"/>
    <property type="match status" value="1"/>
</dbReference>
<protein>
    <recommendedName>
        <fullName evidence="8">Maltase</fullName>
    </recommendedName>
</protein>
<keyword evidence="13" id="KW-1185">Reference proteome</keyword>
<dbReference type="Pfam" id="PF01055">
    <property type="entry name" value="Glyco_hydro_31_2nd"/>
    <property type="match status" value="1"/>
</dbReference>
<dbReference type="GO" id="GO:0030246">
    <property type="term" value="F:carbohydrate binding"/>
    <property type="evidence" value="ECO:0007669"/>
    <property type="project" value="InterPro"/>
</dbReference>
<dbReference type="PANTHER" id="PTHR22762:SF133">
    <property type="entry name" value="P-TYPE DOMAIN-CONTAINING PROTEIN"/>
    <property type="match status" value="1"/>
</dbReference>
<dbReference type="Proteomes" id="UP000492821">
    <property type="component" value="Unassembled WGS sequence"/>
</dbReference>
<dbReference type="CDD" id="cd06602">
    <property type="entry name" value="GH31_MGAM_SI_GAA"/>
    <property type="match status" value="1"/>
</dbReference>
<dbReference type="AlphaFoldDB" id="A0A7E4V1F2"/>
<evidence type="ECO:0000256" key="11">
    <source>
        <dbReference type="SAM" id="SignalP"/>
    </source>
</evidence>
<dbReference type="InterPro" id="IPR025887">
    <property type="entry name" value="Glyco_hydro_31_N_dom"/>
</dbReference>
<keyword evidence="6" id="KW-0325">Glycoprotein</keyword>
<feature type="chain" id="PRO_5028932793" description="Maltase" evidence="11">
    <location>
        <begin position="20"/>
        <end position="889"/>
    </location>
</feature>
<name>A0A7E4V1F2_PANRE</name>
<dbReference type="GO" id="GO:0004558">
    <property type="term" value="F:alpha-1,4-glucosidase activity"/>
    <property type="evidence" value="ECO:0007669"/>
    <property type="project" value="TreeGrafter"/>
</dbReference>
<dbReference type="PANTHER" id="PTHR22762">
    <property type="entry name" value="ALPHA-GLUCOSIDASE"/>
    <property type="match status" value="1"/>
</dbReference>
<dbReference type="WBParaSite" id="Pan_g15436.t1">
    <property type="protein sequence ID" value="Pan_g15436.t1"/>
    <property type="gene ID" value="Pan_g15436"/>
</dbReference>
<dbReference type="InterPro" id="IPR000519">
    <property type="entry name" value="P_trefoil_dom"/>
</dbReference>
<evidence type="ECO:0000256" key="5">
    <source>
        <dbReference type="ARBA" id="ARBA00023157"/>
    </source>
</evidence>
<accession>A0A7E4V1F2</accession>
<feature type="domain" description="P-type" evidence="12">
    <location>
        <begin position="17"/>
        <end position="67"/>
    </location>
</feature>
<dbReference type="Pfam" id="PF13802">
    <property type="entry name" value="Gal_mutarotas_2"/>
    <property type="match status" value="1"/>
</dbReference>
<dbReference type="GO" id="GO:0016020">
    <property type="term" value="C:membrane"/>
    <property type="evidence" value="ECO:0007669"/>
    <property type="project" value="UniProtKB-SubCell"/>
</dbReference>
<keyword evidence="11" id="KW-0732">Signal</keyword>
<dbReference type="GO" id="GO:0005975">
    <property type="term" value="P:carbohydrate metabolic process"/>
    <property type="evidence" value="ECO:0007669"/>
    <property type="project" value="InterPro"/>
</dbReference>
<evidence type="ECO:0000256" key="3">
    <source>
        <dbReference type="ARBA" id="ARBA00022801"/>
    </source>
</evidence>
<dbReference type="Gene3D" id="3.20.20.80">
    <property type="entry name" value="Glycosidases"/>
    <property type="match status" value="1"/>
</dbReference>
<evidence type="ECO:0000256" key="10">
    <source>
        <dbReference type="RuleBase" id="RU361185"/>
    </source>
</evidence>
<dbReference type="PROSITE" id="PS51448">
    <property type="entry name" value="P_TREFOIL_2"/>
    <property type="match status" value="1"/>
</dbReference>
<evidence type="ECO:0000256" key="7">
    <source>
        <dbReference type="ARBA" id="ARBA00023295"/>
    </source>
</evidence>
<dbReference type="SUPFAM" id="SSF74650">
    <property type="entry name" value="Galactose mutarotase-like"/>
    <property type="match status" value="1"/>
</dbReference>
<dbReference type="CDD" id="cd00111">
    <property type="entry name" value="Trefoil"/>
    <property type="match status" value="1"/>
</dbReference>
<dbReference type="InterPro" id="IPR000322">
    <property type="entry name" value="Glyco_hydro_31_TIM"/>
</dbReference>
<dbReference type="InterPro" id="IPR017853">
    <property type="entry name" value="GH"/>
</dbReference>
<dbReference type="Gene3D" id="2.60.40.1760">
    <property type="entry name" value="glycosyl hydrolase (family 31)"/>
    <property type="match status" value="1"/>
</dbReference>
<evidence type="ECO:0000256" key="9">
    <source>
        <dbReference type="PROSITE-ProRule" id="PRU00779"/>
    </source>
</evidence>
<dbReference type="Pfam" id="PF21365">
    <property type="entry name" value="Glyco_hydro_31_3rd"/>
    <property type="match status" value="1"/>
</dbReference>
<sequence>MTFIQSCVLSLLFVTGILCDVIVKPEARVSCTPDPDGDEAVCKSRGCIWDAQNKKNAPTVPACYFPPDSGYILSESIDDNKAVLIPSKTSPQNPFGQNFPELQFSHATLGSVLKISITPIGFKRYTPPVPLHLNDINATDNFTVSVSNPNETFSFQVIREGTNTSIWDTSVSGLQFADRYIQIATYLPTDKIYGFGENVHQRLKHNFTKYTTWGMMARDQPPQSTDGEGENLYGVHPFYLGLEADGKAHGVFIFNSNPQDVTTGPAPHLVYRTIGGQLDIFFFPGPTPADVITQYHQIIGKPFLPAYWNLGFQLCRYGYAGTEEVKETVARIKAAGIPQDVQFADINYMDEYKDFTYNENGSWKGWPEFTDYLHSQGQKVVLIFDPTVQVEYDTFLRGIEQNVSWISWPREDMVQRNITDLYPSAENTTIMLSVVWPNKHVGFPDFLDPTNITINWWADEFKRYHEIQAFDGIWIDMNEPAVFGTNQEKPYAFDHAGHPNLTNLMCPMEGADSVYDVPPYKTMSVYFRRNESFMAESSLCLCGRSIRGSSNLYNTRNLFGWSESVASWKGLEVMRGKRSVVLSRSTFPSSGQYAGHWLGDNSATWEDLRDSIITVQEFNMFGIPYVGADICGFFGNTTEELCLRWQQLGAYHSFMRNHNLHVTILQDPAQWPTVANATRQANLNRYRHLPYLFSLHFHVSRFGGMVVRPVFFEFPSDPVTHQISYQFMWGPAVLVAPVTEPNVTKVNAYLPVDAEWYALSDINYGQAIPSGNGTFDAPWTSLIPAFLRAGYILPRQGPELTTVAARVNPFELVIAAKNNNSTKTGIATGELYWDDGDTWIPVGEIEKHDFAHFIFDFGYNASMASLNIFVGKKMENQSLPTLDTIEIFG</sequence>
<reference evidence="13" key="1">
    <citation type="journal article" date="2013" name="Genetics">
        <title>The draft genome and transcriptome of Panagrellus redivivus are shaped by the harsh demands of a free-living lifestyle.</title>
        <authorList>
            <person name="Srinivasan J."/>
            <person name="Dillman A.R."/>
            <person name="Macchietto M.G."/>
            <person name="Heikkinen L."/>
            <person name="Lakso M."/>
            <person name="Fracchia K.M."/>
            <person name="Antoshechkin I."/>
            <person name="Mortazavi A."/>
            <person name="Wong G."/>
            <person name="Sternberg P.W."/>
        </authorList>
    </citation>
    <scope>NUCLEOTIDE SEQUENCE [LARGE SCALE GENOMIC DNA]</scope>
    <source>
        <strain evidence="13">MT8872</strain>
    </source>
</reference>
<evidence type="ECO:0000256" key="6">
    <source>
        <dbReference type="ARBA" id="ARBA00023180"/>
    </source>
</evidence>
<evidence type="ECO:0000256" key="2">
    <source>
        <dbReference type="ARBA" id="ARBA00007806"/>
    </source>
</evidence>
<reference evidence="14" key="2">
    <citation type="submission" date="2020-10" db="UniProtKB">
        <authorList>
            <consortium name="WormBaseParasite"/>
        </authorList>
    </citation>
    <scope>IDENTIFICATION</scope>
</reference>
<evidence type="ECO:0000313" key="14">
    <source>
        <dbReference type="WBParaSite" id="Pan_g15436.t1"/>
    </source>
</evidence>
<keyword evidence="7 10" id="KW-0326">Glycosidase</keyword>
<dbReference type="SUPFAM" id="SSF57492">
    <property type="entry name" value="Trefoil"/>
    <property type="match status" value="1"/>
</dbReference>
<keyword evidence="3 10" id="KW-0378">Hydrolase</keyword>
<proteinExistence type="inferred from homology"/>
<keyword evidence="4" id="KW-0472">Membrane</keyword>
<dbReference type="InterPro" id="IPR044913">
    <property type="entry name" value="P_trefoil_dom_sf"/>
</dbReference>
<dbReference type="Gene3D" id="2.60.40.1180">
    <property type="entry name" value="Golgi alpha-mannosidase II"/>
    <property type="match status" value="2"/>
</dbReference>
<dbReference type="InterPro" id="IPR013780">
    <property type="entry name" value="Glyco_hydro_b"/>
</dbReference>
<dbReference type="InterPro" id="IPR011013">
    <property type="entry name" value="Gal_mutarotase_sf_dom"/>
</dbReference>
<dbReference type="InterPro" id="IPR048395">
    <property type="entry name" value="Glyco_hydro_31_C"/>
</dbReference>
<evidence type="ECO:0000256" key="1">
    <source>
        <dbReference type="ARBA" id="ARBA00004370"/>
    </source>
</evidence>
<evidence type="ECO:0000313" key="13">
    <source>
        <dbReference type="Proteomes" id="UP000492821"/>
    </source>
</evidence>
<comment type="caution">
    <text evidence="9">Lacks conserved residue(s) required for the propagation of feature annotation.</text>
</comment>
<feature type="signal peptide" evidence="11">
    <location>
        <begin position="1"/>
        <end position="19"/>
    </location>
</feature>
<dbReference type="PROSITE" id="PS00129">
    <property type="entry name" value="GLYCOSYL_HYDROL_F31_1"/>
    <property type="match status" value="1"/>
</dbReference>
<evidence type="ECO:0000259" key="12">
    <source>
        <dbReference type="PROSITE" id="PS51448"/>
    </source>
</evidence>
<evidence type="ECO:0000256" key="8">
    <source>
        <dbReference type="ARBA" id="ARBA00041343"/>
    </source>
</evidence>
<dbReference type="InterPro" id="IPR030458">
    <property type="entry name" value="Glyco_hydro_31_AS"/>
</dbReference>
<comment type="subcellular location">
    <subcellularLocation>
        <location evidence="1">Membrane</location>
    </subcellularLocation>
</comment>
<evidence type="ECO:0000256" key="4">
    <source>
        <dbReference type="ARBA" id="ARBA00023136"/>
    </source>
</evidence>
<dbReference type="SMART" id="SM00018">
    <property type="entry name" value="PD"/>
    <property type="match status" value="1"/>
</dbReference>
<dbReference type="CDD" id="cd14752">
    <property type="entry name" value="GH31_N"/>
    <property type="match status" value="1"/>
</dbReference>
<organism evidence="13 14">
    <name type="scientific">Panagrellus redivivus</name>
    <name type="common">Microworm</name>
    <dbReference type="NCBI Taxonomy" id="6233"/>
    <lineage>
        <taxon>Eukaryota</taxon>
        <taxon>Metazoa</taxon>
        <taxon>Ecdysozoa</taxon>
        <taxon>Nematoda</taxon>
        <taxon>Chromadorea</taxon>
        <taxon>Rhabditida</taxon>
        <taxon>Tylenchina</taxon>
        <taxon>Panagrolaimomorpha</taxon>
        <taxon>Panagrolaimoidea</taxon>
        <taxon>Panagrolaimidae</taxon>
        <taxon>Panagrellus</taxon>
    </lineage>
</organism>
<dbReference type="SUPFAM" id="SSF51445">
    <property type="entry name" value="(Trans)glycosidases"/>
    <property type="match status" value="1"/>
</dbReference>
<dbReference type="Gene3D" id="4.10.110.10">
    <property type="entry name" value="Spasmolytic Protein, domain 1"/>
    <property type="match status" value="1"/>
</dbReference>
<dbReference type="Pfam" id="PF00088">
    <property type="entry name" value="Trefoil"/>
    <property type="match status" value="1"/>
</dbReference>
<keyword evidence="5" id="KW-1015">Disulfide bond</keyword>